<sequence>MAETCIVCLGDLKSDLTGSPPAEDVVSSEVKLDVDNGTAAGKLPANTNDHTVAPVEASLAVEDECIAHLLPCGHNLHNECLKPWVERANSCPICRKNFNEVELMESIGAPVIDSYAVEDKQQVADLDTSMIVDEDLLEPSYEPCVVCEDFGDEEHLLLCDSCEQPCHVFCAGLDEAPSGAWYCQTCVEDPFLMAQQATTRQRNANSISRATRRQRAARSNRQRNDPWAQVWQQVWSRTGLDLDFPFDEEVSERRNSGLQERELAYWQRRVDAARGQGSAERFREQAAALLRPTRPPPPPPESQDEIRAWNAFEKAREAAVPATSRRKRKSVTSSPKETEPEPEPERQLKRPRTRRVLQTAGPSHTNGAEPSAGAGAAANGNGNGVGPSARRDSRNQNGPESGPNFLQSLLKEVEVSTSMNEANPQRISTDQPTGENAFLQASSPVGSPVDSNAGTPRAMTPPPLSLNRPTSPPLSSTIVPVYQMSPGFAPFSPSEDCRMDSGDNSSGAEGVERRMRRHQVRSDQATLASPPRSKDASPTRANMSYSTKAEIQRMVKAVLKPLYAQKTVNTEEYTDINKNVSRMMYDRVGDANNLADEATRDRWQQVATDEVNNAVQALKNRKILRSSPDVGSS</sequence>
<dbReference type="PANTHER" id="PTHR12618:SF20">
    <property type="entry name" value="PHD AND RING FINGER DOMAIN-CONTAINING PROTEIN 1"/>
    <property type="match status" value="1"/>
</dbReference>
<keyword evidence="2 4" id="KW-0863">Zinc-finger</keyword>
<feature type="region of interest" description="Disordered" evidence="5">
    <location>
        <begin position="199"/>
        <end position="225"/>
    </location>
</feature>
<feature type="domain" description="RING-type" evidence="7">
    <location>
        <begin position="5"/>
        <end position="95"/>
    </location>
</feature>
<organism evidence="8 9">
    <name type="scientific">Saccharata proteae CBS 121410</name>
    <dbReference type="NCBI Taxonomy" id="1314787"/>
    <lineage>
        <taxon>Eukaryota</taxon>
        <taxon>Fungi</taxon>
        <taxon>Dikarya</taxon>
        <taxon>Ascomycota</taxon>
        <taxon>Pezizomycotina</taxon>
        <taxon>Dothideomycetes</taxon>
        <taxon>Dothideomycetes incertae sedis</taxon>
        <taxon>Botryosphaeriales</taxon>
        <taxon>Saccharataceae</taxon>
        <taxon>Saccharata</taxon>
    </lineage>
</organism>
<dbReference type="Pfam" id="PF13639">
    <property type="entry name" value="zf-RING_2"/>
    <property type="match status" value="1"/>
</dbReference>
<protein>
    <recommendedName>
        <fullName evidence="10">PHD and RING finger domain-containing protein</fullName>
    </recommendedName>
</protein>
<dbReference type="Proteomes" id="UP000799776">
    <property type="component" value="Unassembled WGS sequence"/>
</dbReference>
<feature type="compositionally biased region" description="Basic residues" evidence="5">
    <location>
        <begin position="210"/>
        <end position="221"/>
    </location>
</feature>
<dbReference type="InterPro" id="IPR013083">
    <property type="entry name" value="Znf_RING/FYVE/PHD"/>
</dbReference>
<feature type="compositionally biased region" description="Low complexity" evidence="5">
    <location>
        <begin position="366"/>
        <end position="380"/>
    </location>
</feature>
<dbReference type="AlphaFoldDB" id="A0A9P4LUU6"/>
<evidence type="ECO:0000256" key="3">
    <source>
        <dbReference type="ARBA" id="ARBA00022833"/>
    </source>
</evidence>
<feature type="region of interest" description="Disordered" evidence="5">
    <location>
        <begin position="316"/>
        <end position="470"/>
    </location>
</feature>
<evidence type="ECO:0000259" key="6">
    <source>
        <dbReference type="PROSITE" id="PS50016"/>
    </source>
</evidence>
<dbReference type="InterPro" id="IPR001841">
    <property type="entry name" value="Znf_RING"/>
</dbReference>
<evidence type="ECO:0008006" key="10">
    <source>
        <dbReference type="Google" id="ProtNLM"/>
    </source>
</evidence>
<dbReference type="GO" id="GO:0008270">
    <property type="term" value="F:zinc ion binding"/>
    <property type="evidence" value="ECO:0007669"/>
    <property type="project" value="UniProtKB-KW"/>
</dbReference>
<evidence type="ECO:0000313" key="9">
    <source>
        <dbReference type="Proteomes" id="UP000799776"/>
    </source>
</evidence>
<feature type="domain" description="PHD-type" evidence="6">
    <location>
        <begin position="141"/>
        <end position="189"/>
    </location>
</feature>
<feature type="compositionally biased region" description="Polar residues" evidence="5">
    <location>
        <begin position="415"/>
        <end position="454"/>
    </location>
</feature>
<dbReference type="SUPFAM" id="SSF57903">
    <property type="entry name" value="FYVE/PHD zinc finger"/>
    <property type="match status" value="1"/>
</dbReference>
<evidence type="ECO:0000256" key="1">
    <source>
        <dbReference type="ARBA" id="ARBA00022723"/>
    </source>
</evidence>
<keyword evidence="3" id="KW-0862">Zinc</keyword>
<dbReference type="InterPro" id="IPR011011">
    <property type="entry name" value="Znf_FYVE_PHD"/>
</dbReference>
<feature type="compositionally biased region" description="Basic and acidic residues" evidence="5">
    <location>
        <begin position="336"/>
        <end position="348"/>
    </location>
</feature>
<dbReference type="InterPro" id="IPR019787">
    <property type="entry name" value="Znf_PHD-finger"/>
</dbReference>
<dbReference type="EMBL" id="ML978732">
    <property type="protein sequence ID" value="KAF2085277.1"/>
    <property type="molecule type" value="Genomic_DNA"/>
</dbReference>
<comment type="caution">
    <text evidence="8">The sequence shown here is derived from an EMBL/GenBank/DDBJ whole genome shotgun (WGS) entry which is preliminary data.</text>
</comment>
<dbReference type="Pfam" id="PF00628">
    <property type="entry name" value="PHD"/>
    <property type="match status" value="1"/>
</dbReference>
<evidence type="ECO:0000313" key="8">
    <source>
        <dbReference type="EMBL" id="KAF2085277.1"/>
    </source>
</evidence>
<dbReference type="Gene3D" id="3.30.40.10">
    <property type="entry name" value="Zinc/RING finger domain, C3HC4 (zinc finger)"/>
    <property type="match status" value="2"/>
</dbReference>
<dbReference type="PANTHER" id="PTHR12618">
    <property type="entry name" value="PHD AND RING FINGER DOMAIN-CONTAINING PROTEIN 1"/>
    <property type="match status" value="1"/>
</dbReference>
<evidence type="ECO:0000259" key="7">
    <source>
        <dbReference type="PROSITE" id="PS50089"/>
    </source>
</evidence>
<reference evidence="8" key="1">
    <citation type="journal article" date="2020" name="Stud. Mycol.">
        <title>101 Dothideomycetes genomes: a test case for predicting lifestyles and emergence of pathogens.</title>
        <authorList>
            <person name="Haridas S."/>
            <person name="Albert R."/>
            <person name="Binder M."/>
            <person name="Bloem J."/>
            <person name="Labutti K."/>
            <person name="Salamov A."/>
            <person name="Andreopoulos B."/>
            <person name="Baker S."/>
            <person name="Barry K."/>
            <person name="Bills G."/>
            <person name="Bluhm B."/>
            <person name="Cannon C."/>
            <person name="Castanera R."/>
            <person name="Culley D."/>
            <person name="Daum C."/>
            <person name="Ezra D."/>
            <person name="Gonzalez J."/>
            <person name="Henrissat B."/>
            <person name="Kuo A."/>
            <person name="Liang C."/>
            <person name="Lipzen A."/>
            <person name="Lutzoni F."/>
            <person name="Magnuson J."/>
            <person name="Mondo S."/>
            <person name="Nolan M."/>
            <person name="Ohm R."/>
            <person name="Pangilinan J."/>
            <person name="Park H.-J."/>
            <person name="Ramirez L."/>
            <person name="Alfaro M."/>
            <person name="Sun H."/>
            <person name="Tritt A."/>
            <person name="Yoshinaga Y."/>
            <person name="Zwiers L.-H."/>
            <person name="Turgeon B."/>
            <person name="Goodwin S."/>
            <person name="Spatafora J."/>
            <person name="Crous P."/>
            <person name="Grigoriev I."/>
        </authorList>
    </citation>
    <scope>NUCLEOTIDE SEQUENCE</scope>
    <source>
        <strain evidence="8">CBS 121410</strain>
    </source>
</reference>
<accession>A0A9P4LUU6</accession>
<dbReference type="SUPFAM" id="SSF57850">
    <property type="entry name" value="RING/U-box"/>
    <property type="match status" value="1"/>
</dbReference>
<dbReference type="OrthoDB" id="8062037at2759"/>
<feature type="compositionally biased region" description="Polar residues" evidence="5">
    <location>
        <begin position="395"/>
        <end position="407"/>
    </location>
</feature>
<proteinExistence type="predicted"/>
<dbReference type="SMART" id="SM00184">
    <property type="entry name" value="RING"/>
    <property type="match status" value="2"/>
</dbReference>
<keyword evidence="9" id="KW-1185">Reference proteome</keyword>
<dbReference type="PROSITE" id="PS50016">
    <property type="entry name" value="ZF_PHD_2"/>
    <property type="match status" value="1"/>
</dbReference>
<name>A0A9P4LUU6_9PEZI</name>
<keyword evidence="1" id="KW-0479">Metal-binding</keyword>
<dbReference type="SMART" id="SM00249">
    <property type="entry name" value="PHD"/>
    <property type="match status" value="1"/>
</dbReference>
<evidence type="ECO:0000256" key="4">
    <source>
        <dbReference type="PROSITE-ProRule" id="PRU00175"/>
    </source>
</evidence>
<dbReference type="PROSITE" id="PS50089">
    <property type="entry name" value="ZF_RING_2"/>
    <property type="match status" value="1"/>
</dbReference>
<dbReference type="InterPro" id="IPR001965">
    <property type="entry name" value="Znf_PHD"/>
</dbReference>
<evidence type="ECO:0000256" key="5">
    <source>
        <dbReference type="SAM" id="MobiDB-lite"/>
    </source>
</evidence>
<evidence type="ECO:0000256" key="2">
    <source>
        <dbReference type="ARBA" id="ARBA00022771"/>
    </source>
</evidence>
<feature type="region of interest" description="Disordered" evidence="5">
    <location>
        <begin position="492"/>
        <end position="542"/>
    </location>
</feature>
<gene>
    <name evidence="8" type="ORF">K490DRAFT_47118</name>
</gene>
<dbReference type="InterPro" id="IPR047157">
    <property type="entry name" value="PHRF1/Atg35"/>
</dbReference>